<protein>
    <submittedName>
        <fullName evidence="3">Antitoxin VapB32</fullName>
    </submittedName>
    <submittedName>
        <fullName evidence="2">Type II toxin-antitoxin system VapB family antitoxin</fullName>
    </submittedName>
</protein>
<dbReference type="GeneID" id="64407944"/>
<proteinExistence type="predicted"/>
<dbReference type="Pfam" id="PF09957">
    <property type="entry name" value="VapB_antitoxin"/>
    <property type="match status" value="1"/>
</dbReference>
<dbReference type="RefSeq" id="WP_014847550.1">
    <property type="nucleotide sequence ID" value="NZ_CAJZDL010000002.1"/>
</dbReference>
<dbReference type="OrthoDB" id="332069at2"/>
<sequence>MRTTVTLDDDLVARAQELTGVKERSVLLREGLETLIRVESARRLAALGGTEPEAQISSRTRDLGDLAK</sequence>
<dbReference type="Proteomes" id="UP000677180">
    <property type="component" value="Chromosome"/>
</dbReference>
<feature type="region of interest" description="Disordered" evidence="1">
    <location>
        <begin position="47"/>
        <end position="68"/>
    </location>
</feature>
<name>A0A3N4D1U3_9ACTN</name>
<gene>
    <name evidence="2" type="ORF">J5A53_02910</name>
    <name evidence="3" type="ORF">NCTC12967_02514</name>
</gene>
<reference evidence="2" key="2">
    <citation type="submission" date="2021-03" db="EMBL/GenBank/DDBJ databases">
        <title>Human Oral Microbial Genomes.</title>
        <authorList>
            <person name="Johnston C.D."/>
            <person name="Chen T."/>
            <person name="Dewhirst F.E."/>
        </authorList>
    </citation>
    <scope>NUCLEOTIDE SEQUENCE</scope>
    <source>
        <strain evidence="2">F0714</strain>
    </source>
</reference>
<dbReference type="Proteomes" id="UP000273044">
    <property type="component" value="Chromosome"/>
</dbReference>
<accession>A0A3N4D1U3</accession>
<evidence type="ECO:0000313" key="4">
    <source>
        <dbReference type="Proteomes" id="UP000273044"/>
    </source>
</evidence>
<evidence type="ECO:0000313" key="3">
    <source>
        <dbReference type="EMBL" id="VEH71196.1"/>
    </source>
</evidence>
<evidence type="ECO:0000256" key="1">
    <source>
        <dbReference type="SAM" id="MobiDB-lite"/>
    </source>
</evidence>
<reference evidence="3 4" key="1">
    <citation type="submission" date="2018-12" db="EMBL/GenBank/DDBJ databases">
        <authorList>
            <consortium name="Pathogen Informatics"/>
        </authorList>
    </citation>
    <scope>NUCLEOTIDE SEQUENCE [LARGE SCALE GENOMIC DNA]</scope>
    <source>
        <strain evidence="3 4">NCTC12967</strain>
    </source>
</reference>
<dbReference type="OMA" id="MIRINTY"/>
<keyword evidence="4" id="KW-1185">Reference proteome</keyword>
<dbReference type="AlphaFoldDB" id="A0A3N4D1U3"/>
<dbReference type="EMBL" id="CP072385">
    <property type="protein sequence ID" value="QUC11668.1"/>
    <property type="molecule type" value="Genomic_DNA"/>
</dbReference>
<dbReference type="EMBL" id="LR134406">
    <property type="protein sequence ID" value="VEH71196.1"/>
    <property type="molecule type" value="Genomic_DNA"/>
</dbReference>
<organism evidence="3 4">
    <name type="scientific">Arachnia propionica</name>
    <dbReference type="NCBI Taxonomy" id="1750"/>
    <lineage>
        <taxon>Bacteria</taxon>
        <taxon>Bacillati</taxon>
        <taxon>Actinomycetota</taxon>
        <taxon>Actinomycetes</taxon>
        <taxon>Propionibacteriales</taxon>
        <taxon>Propionibacteriaceae</taxon>
        <taxon>Arachnia</taxon>
    </lineage>
</organism>
<dbReference type="InterPro" id="IPR019239">
    <property type="entry name" value="VapB_antitoxin"/>
</dbReference>
<evidence type="ECO:0000313" key="2">
    <source>
        <dbReference type="EMBL" id="QUC11668.1"/>
    </source>
</evidence>
<feature type="compositionally biased region" description="Basic and acidic residues" evidence="1">
    <location>
        <begin position="59"/>
        <end position="68"/>
    </location>
</feature>